<protein>
    <submittedName>
        <fullName evidence="2">Uncharacterized protein</fullName>
    </submittedName>
</protein>
<organism evidence="2 3">
    <name type="scientific">Cutaneotrichosporon oleaginosum</name>
    <dbReference type="NCBI Taxonomy" id="879819"/>
    <lineage>
        <taxon>Eukaryota</taxon>
        <taxon>Fungi</taxon>
        <taxon>Dikarya</taxon>
        <taxon>Basidiomycota</taxon>
        <taxon>Agaricomycotina</taxon>
        <taxon>Tremellomycetes</taxon>
        <taxon>Trichosporonales</taxon>
        <taxon>Trichosporonaceae</taxon>
        <taxon>Cutaneotrichosporon</taxon>
    </lineage>
</organism>
<evidence type="ECO:0000313" key="2">
    <source>
        <dbReference type="EMBL" id="KLT42279.1"/>
    </source>
</evidence>
<gene>
    <name evidence="2" type="ORF">CC85DRAFT_95136</name>
</gene>
<accession>A0A0J1B3P8</accession>
<dbReference type="GeneID" id="28988143"/>
<dbReference type="AlphaFoldDB" id="A0A0J1B3P8"/>
<name>A0A0J1B3P8_9TREE</name>
<feature type="region of interest" description="Disordered" evidence="1">
    <location>
        <begin position="212"/>
        <end position="269"/>
    </location>
</feature>
<dbReference type="RefSeq" id="XP_018278770.1">
    <property type="nucleotide sequence ID" value="XM_018427540.1"/>
</dbReference>
<evidence type="ECO:0000256" key="1">
    <source>
        <dbReference type="SAM" id="MobiDB-lite"/>
    </source>
</evidence>
<feature type="region of interest" description="Disordered" evidence="1">
    <location>
        <begin position="80"/>
        <end position="141"/>
    </location>
</feature>
<dbReference type="EMBL" id="KQ087207">
    <property type="protein sequence ID" value="KLT42279.1"/>
    <property type="molecule type" value="Genomic_DNA"/>
</dbReference>
<dbReference type="Proteomes" id="UP000053611">
    <property type="component" value="Unassembled WGS sequence"/>
</dbReference>
<proteinExistence type="predicted"/>
<reference evidence="2 3" key="1">
    <citation type="submission" date="2015-03" db="EMBL/GenBank/DDBJ databases">
        <title>Genomics and transcriptomics of the oil-accumulating basidiomycete yeast T. oleaginosus allow insights into substrate utilization and the diverse evolutionary trajectories of mating systems in fungi.</title>
        <authorList>
            <consortium name="DOE Joint Genome Institute"/>
            <person name="Kourist R."/>
            <person name="Kracht O."/>
            <person name="Bracharz F."/>
            <person name="Lipzen A."/>
            <person name="Nolan M."/>
            <person name="Ohm R."/>
            <person name="Grigoriev I."/>
            <person name="Sun S."/>
            <person name="Heitman J."/>
            <person name="Bruck T."/>
            <person name="Nowrousian M."/>
        </authorList>
    </citation>
    <scope>NUCLEOTIDE SEQUENCE [LARGE SCALE GENOMIC DNA]</scope>
    <source>
        <strain evidence="2 3">IBC0246</strain>
    </source>
</reference>
<evidence type="ECO:0000313" key="3">
    <source>
        <dbReference type="Proteomes" id="UP000053611"/>
    </source>
</evidence>
<keyword evidence="3" id="KW-1185">Reference proteome</keyword>
<feature type="compositionally biased region" description="Basic and acidic residues" evidence="1">
    <location>
        <begin position="226"/>
        <end position="258"/>
    </location>
</feature>
<feature type="compositionally biased region" description="Basic residues" evidence="1">
    <location>
        <begin position="85"/>
        <end position="114"/>
    </location>
</feature>
<sequence length="269" mass="30553">MQLVDNSVRRPLRLPLHFSLALAIPSSPPTPRSRLINIAQLKRPTTTGAQLALPAFSPSFPNNVERSGLARLRRLRLPTTERRRRDGRLRRRRRDGSRRARLRRLLRRGRRGRLRPCSPRSRPWPRRSERRNPHPKRARDGYACCAQKRRRGIYDGDAEARAKRSVWAVHDRGRRRERLDGHAARVPRVPTRVVRRHGQRAGLEEGVLSEYGGDARADLPPWSVDAVRDAPKKPAEHAGEGGADGRARGRARSREGGGAHRGAQACEPR</sequence>